<name>A0A7W9Q0R0_9ACTN</name>
<dbReference type="Proteomes" id="UP000585836">
    <property type="component" value="Unassembled WGS sequence"/>
</dbReference>
<dbReference type="GO" id="GO:0006508">
    <property type="term" value="P:proteolysis"/>
    <property type="evidence" value="ECO:0007669"/>
    <property type="project" value="UniProtKB-KW"/>
</dbReference>
<evidence type="ECO:0000256" key="5">
    <source>
        <dbReference type="SAM" id="MobiDB-lite"/>
    </source>
</evidence>
<accession>A0A7W9Q0R0</accession>
<feature type="compositionally biased region" description="Low complexity" evidence="5">
    <location>
        <begin position="215"/>
        <end position="265"/>
    </location>
</feature>
<evidence type="ECO:0000256" key="3">
    <source>
        <dbReference type="ARBA" id="ARBA00022801"/>
    </source>
</evidence>
<dbReference type="SUPFAM" id="SSF54001">
    <property type="entry name" value="Cysteine proteinases"/>
    <property type="match status" value="1"/>
</dbReference>
<dbReference type="Pfam" id="PF00877">
    <property type="entry name" value="NLPC_P60"/>
    <property type="match status" value="1"/>
</dbReference>
<dbReference type="GO" id="GO:0008234">
    <property type="term" value="F:cysteine-type peptidase activity"/>
    <property type="evidence" value="ECO:0007669"/>
    <property type="project" value="UniProtKB-KW"/>
</dbReference>
<keyword evidence="8" id="KW-1185">Reference proteome</keyword>
<comment type="similarity">
    <text evidence="1">Belongs to the peptidase C40 family.</text>
</comment>
<dbReference type="Gene3D" id="3.90.1720.10">
    <property type="entry name" value="endopeptidase domain like (from Nostoc punctiforme)"/>
    <property type="match status" value="1"/>
</dbReference>
<gene>
    <name evidence="7" type="ORF">FHS34_007020</name>
</gene>
<dbReference type="PROSITE" id="PS51935">
    <property type="entry name" value="NLPC_P60"/>
    <property type="match status" value="1"/>
</dbReference>
<organism evidence="7 8">
    <name type="scientific">Streptomyces echinatus</name>
    <dbReference type="NCBI Taxonomy" id="67293"/>
    <lineage>
        <taxon>Bacteria</taxon>
        <taxon>Bacillati</taxon>
        <taxon>Actinomycetota</taxon>
        <taxon>Actinomycetes</taxon>
        <taxon>Kitasatosporales</taxon>
        <taxon>Streptomycetaceae</taxon>
        <taxon>Streptomyces</taxon>
    </lineage>
</organism>
<dbReference type="RefSeq" id="WP_372478553.1">
    <property type="nucleotide sequence ID" value="NZ_BAAAWF010000006.1"/>
</dbReference>
<feature type="compositionally biased region" description="Low complexity" evidence="5">
    <location>
        <begin position="115"/>
        <end position="128"/>
    </location>
</feature>
<proteinExistence type="inferred from homology"/>
<protein>
    <submittedName>
        <fullName evidence="7">Cell wall-associated NlpC family hydrolase</fullName>
    </submittedName>
</protein>
<keyword evidence="2" id="KW-0645">Protease</keyword>
<feature type="region of interest" description="Disordered" evidence="5">
    <location>
        <begin position="38"/>
        <end position="57"/>
    </location>
</feature>
<feature type="compositionally biased region" description="Low complexity" evidence="5">
    <location>
        <begin position="303"/>
        <end position="313"/>
    </location>
</feature>
<dbReference type="AlphaFoldDB" id="A0A7W9Q0R0"/>
<evidence type="ECO:0000313" key="7">
    <source>
        <dbReference type="EMBL" id="MBB5931511.1"/>
    </source>
</evidence>
<dbReference type="InterPro" id="IPR051794">
    <property type="entry name" value="PG_Endopeptidase_C40"/>
</dbReference>
<evidence type="ECO:0000256" key="4">
    <source>
        <dbReference type="ARBA" id="ARBA00022807"/>
    </source>
</evidence>
<feature type="region of interest" description="Disordered" evidence="5">
    <location>
        <begin position="203"/>
        <end position="313"/>
    </location>
</feature>
<dbReference type="InterPro" id="IPR000064">
    <property type="entry name" value="NLP_P60_dom"/>
</dbReference>
<dbReference type="InterPro" id="IPR038765">
    <property type="entry name" value="Papain-like_cys_pep_sf"/>
</dbReference>
<keyword evidence="3 7" id="KW-0378">Hydrolase</keyword>
<feature type="domain" description="NlpC/P60" evidence="6">
    <location>
        <begin position="509"/>
        <end position="627"/>
    </location>
</feature>
<dbReference type="PANTHER" id="PTHR47359:SF3">
    <property type="entry name" value="NLP_P60 DOMAIN-CONTAINING PROTEIN-RELATED"/>
    <property type="match status" value="1"/>
</dbReference>
<dbReference type="EMBL" id="JACHJK010000016">
    <property type="protein sequence ID" value="MBB5931511.1"/>
    <property type="molecule type" value="Genomic_DNA"/>
</dbReference>
<comment type="caution">
    <text evidence="7">The sequence shown here is derived from an EMBL/GenBank/DDBJ whole genome shotgun (WGS) entry which is preliminary data.</text>
</comment>
<keyword evidence="4" id="KW-0788">Thiol protease</keyword>
<evidence type="ECO:0000313" key="8">
    <source>
        <dbReference type="Proteomes" id="UP000585836"/>
    </source>
</evidence>
<reference evidence="7 8" key="1">
    <citation type="submission" date="2020-08" db="EMBL/GenBank/DDBJ databases">
        <title>Genomic Encyclopedia of Type Strains, Phase III (KMG-III): the genomes of soil and plant-associated and newly described type strains.</title>
        <authorList>
            <person name="Whitman W."/>
        </authorList>
    </citation>
    <scope>NUCLEOTIDE SEQUENCE [LARGE SCALE GENOMIC DNA]</scope>
    <source>
        <strain evidence="7 8">CECT 3313</strain>
    </source>
</reference>
<evidence type="ECO:0000259" key="6">
    <source>
        <dbReference type="PROSITE" id="PS51935"/>
    </source>
</evidence>
<feature type="compositionally biased region" description="Low complexity" evidence="5">
    <location>
        <begin position="341"/>
        <end position="364"/>
    </location>
</feature>
<dbReference type="PANTHER" id="PTHR47359">
    <property type="entry name" value="PEPTIDOGLYCAN DL-ENDOPEPTIDASE CWLO"/>
    <property type="match status" value="1"/>
</dbReference>
<feature type="region of interest" description="Disordered" evidence="5">
    <location>
        <begin position="336"/>
        <end position="364"/>
    </location>
</feature>
<evidence type="ECO:0000256" key="1">
    <source>
        <dbReference type="ARBA" id="ARBA00007074"/>
    </source>
</evidence>
<feature type="region of interest" description="Disordered" evidence="5">
    <location>
        <begin position="70"/>
        <end position="138"/>
    </location>
</feature>
<sequence length="627" mass="61336">MAPESRDEVRQRIDSLYDQAENATGNFNATRAMALRTRSRGVPLAKKPARRSDPALDQIAQRWFDSARGRLGPTVPAALPADRLPDPVRELPAAPVRSPDLNGGGALTGGERAALEPAPSAPAPQALERGVGGTTAELPPPGTVAALPAAGAVAALPAGGAVAALPAGDAVGPLPAGGAAAALPTGLAVGVSPAVTSTDEWGVPAGAESHPPMGYAPEPAGGPTAAPVGLEAPAAGPATPTTHGGLAYLPGPPSLSGLPGASGLSEFGEPEAVGGVPTGPALLAAPAPPHPRDQGRAPRPLPGTAGFGSFSPAAAKAAGRSRLATAGELLTRHTAPPTWSAQAVQAPAAPGPVPAADLPPATVDGTTGTGTFAYATDIPGTSTYATDPSFTGASATGASTITPSATGAYTITPSATGPYADALSAVGTYTGTPSVTGAYATDPSATGTYAEAPSATGTYATGTYAAHPSVTAPFATGSGSVPYPAAPGAALAPPTGVPADTPAPESPRALRAAKAIAFARAQIGKPCVWGATGPDSYDCSSLTQAAWRAAGVTLPRAAHEQAVAGTQVTTGGLEPGDLVLFFDDDRHVGLHVGGGMMVHAPGPGSTIREESVYGAGEAAIRRIVRPA</sequence>
<evidence type="ECO:0000256" key="2">
    <source>
        <dbReference type="ARBA" id="ARBA00022670"/>
    </source>
</evidence>